<keyword evidence="7" id="KW-0328">Glycosyltransferase</keyword>
<evidence type="ECO:0000259" key="21">
    <source>
        <dbReference type="Pfam" id="PF09258"/>
    </source>
</evidence>
<dbReference type="PANTHER" id="PTHR48261:SF5">
    <property type="entry name" value="EXOSTOSIN GLYCOSYLTRANSFERASE 2"/>
    <property type="match status" value="1"/>
</dbReference>
<evidence type="ECO:0000256" key="18">
    <source>
        <dbReference type="ARBA" id="ARBA00023211"/>
    </source>
</evidence>
<dbReference type="GO" id="GO:0015020">
    <property type="term" value="F:glucuronosyltransferase activity"/>
    <property type="evidence" value="ECO:0007669"/>
    <property type="project" value="UniProtKB-ARBA"/>
</dbReference>
<evidence type="ECO:0000256" key="7">
    <source>
        <dbReference type="ARBA" id="ARBA00022676"/>
    </source>
</evidence>
<evidence type="ECO:0000256" key="10">
    <source>
        <dbReference type="ARBA" id="ARBA00022723"/>
    </source>
</evidence>
<gene>
    <name evidence="22" type="ORF">MNOR_LOCUS27357</name>
</gene>
<evidence type="ECO:0000256" key="6">
    <source>
        <dbReference type="ARBA" id="ARBA00012194"/>
    </source>
</evidence>
<evidence type="ECO:0000256" key="15">
    <source>
        <dbReference type="ARBA" id="ARBA00023136"/>
    </source>
</evidence>
<keyword evidence="17" id="KW-0325">Glycoprotein</keyword>
<keyword evidence="10" id="KW-0479">Metal-binding</keyword>
<comment type="subcellular location">
    <subcellularLocation>
        <location evidence="3">Endoplasmic reticulum membrane</location>
        <topology evidence="3">Single-pass type II membrane protein</topology>
    </subcellularLocation>
    <subcellularLocation>
        <location evidence="2">Golgi apparatus membrane</location>
        <topology evidence="2">Single-pass type II membrane protein</topology>
    </subcellularLocation>
</comment>
<keyword evidence="13" id="KW-1133">Transmembrane helix</keyword>
<feature type="chain" id="PRO_5043830887" description="Exostosin-2" evidence="20">
    <location>
        <begin position="31"/>
        <end position="697"/>
    </location>
</feature>
<feature type="signal peptide" evidence="20">
    <location>
        <begin position="1"/>
        <end position="30"/>
    </location>
</feature>
<comment type="cofactor">
    <cofactor evidence="1">
        <name>Mn(2+)</name>
        <dbReference type="ChEBI" id="CHEBI:29035"/>
    </cofactor>
</comment>
<dbReference type="Proteomes" id="UP001497623">
    <property type="component" value="Unassembled WGS sequence"/>
</dbReference>
<evidence type="ECO:0000256" key="19">
    <source>
        <dbReference type="ARBA" id="ARBA00069568"/>
    </source>
</evidence>
<organism evidence="22 23">
    <name type="scientific">Meganyctiphanes norvegica</name>
    <name type="common">Northern krill</name>
    <name type="synonym">Thysanopoda norvegica</name>
    <dbReference type="NCBI Taxonomy" id="48144"/>
    <lineage>
        <taxon>Eukaryota</taxon>
        <taxon>Metazoa</taxon>
        <taxon>Ecdysozoa</taxon>
        <taxon>Arthropoda</taxon>
        <taxon>Crustacea</taxon>
        <taxon>Multicrustacea</taxon>
        <taxon>Malacostraca</taxon>
        <taxon>Eumalacostraca</taxon>
        <taxon>Eucarida</taxon>
        <taxon>Euphausiacea</taxon>
        <taxon>Euphausiidae</taxon>
        <taxon>Meganyctiphanes</taxon>
    </lineage>
</organism>
<evidence type="ECO:0000256" key="3">
    <source>
        <dbReference type="ARBA" id="ARBA00004648"/>
    </source>
</evidence>
<accession>A0AAV2RQ88</accession>
<evidence type="ECO:0000256" key="4">
    <source>
        <dbReference type="ARBA" id="ARBA00004922"/>
    </source>
</evidence>
<dbReference type="FunFam" id="3.90.550.10:FF:000035">
    <property type="entry name" value="Putative Exostosin-2"/>
    <property type="match status" value="1"/>
</dbReference>
<comment type="pathway">
    <text evidence="4">Protein modification; protein glycosylation.</text>
</comment>
<keyword evidence="8" id="KW-0808">Transferase</keyword>
<evidence type="ECO:0000313" key="23">
    <source>
        <dbReference type="Proteomes" id="UP001497623"/>
    </source>
</evidence>
<evidence type="ECO:0000256" key="17">
    <source>
        <dbReference type="ARBA" id="ARBA00023180"/>
    </source>
</evidence>
<evidence type="ECO:0000313" key="22">
    <source>
        <dbReference type="EMBL" id="CAL4133964.1"/>
    </source>
</evidence>
<dbReference type="GO" id="GO:0000139">
    <property type="term" value="C:Golgi membrane"/>
    <property type="evidence" value="ECO:0007669"/>
    <property type="project" value="UniProtKB-SubCell"/>
</dbReference>
<evidence type="ECO:0000256" key="13">
    <source>
        <dbReference type="ARBA" id="ARBA00022989"/>
    </source>
</evidence>
<evidence type="ECO:0000256" key="20">
    <source>
        <dbReference type="SAM" id="SignalP"/>
    </source>
</evidence>
<evidence type="ECO:0000256" key="5">
    <source>
        <dbReference type="ARBA" id="ARBA00010271"/>
    </source>
</evidence>
<dbReference type="GO" id="GO:0046872">
    <property type="term" value="F:metal ion binding"/>
    <property type="evidence" value="ECO:0007669"/>
    <property type="project" value="UniProtKB-KW"/>
</dbReference>
<dbReference type="EMBL" id="CAXKWB010028652">
    <property type="protein sequence ID" value="CAL4133964.1"/>
    <property type="molecule type" value="Genomic_DNA"/>
</dbReference>
<evidence type="ECO:0000256" key="9">
    <source>
        <dbReference type="ARBA" id="ARBA00022692"/>
    </source>
</evidence>
<dbReference type="PANTHER" id="PTHR48261">
    <property type="entry name" value="ACETYLGLUCOSAMINYLTRANSFERASE"/>
    <property type="match status" value="1"/>
</dbReference>
<feature type="non-terminal residue" evidence="22">
    <location>
        <position position="697"/>
    </location>
</feature>
<keyword evidence="23" id="KW-1185">Reference proteome</keyword>
<evidence type="ECO:0000256" key="8">
    <source>
        <dbReference type="ARBA" id="ARBA00022679"/>
    </source>
</evidence>
<keyword evidence="18" id="KW-0464">Manganese</keyword>
<dbReference type="GO" id="GO:0050508">
    <property type="term" value="F:glucuronosyl-N-acetylglucosaminyl-proteoglycan 4-alpha-N-acetylglucosaminyltransferase activity"/>
    <property type="evidence" value="ECO:0007669"/>
    <property type="project" value="UniProtKB-EC"/>
</dbReference>
<keyword evidence="16" id="KW-1015">Disulfide bond</keyword>
<evidence type="ECO:0000256" key="1">
    <source>
        <dbReference type="ARBA" id="ARBA00001936"/>
    </source>
</evidence>
<evidence type="ECO:0000256" key="16">
    <source>
        <dbReference type="ARBA" id="ARBA00023157"/>
    </source>
</evidence>
<keyword evidence="14" id="KW-0333">Golgi apparatus</keyword>
<name>A0AAV2RQ88_MEGNR</name>
<protein>
    <recommendedName>
        <fullName evidence="19">Exostosin-2</fullName>
        <ecNumber evidence="6">2.4.1.224</ecNumber>
    </recommendedName>
</protein>
<reference evidence="22 23" key="1">
    <citation type="submission" date="2024-05" db="EMBL/GenBank/DDBJ databases">
        <authorList>
            <person name="Wallberg A."/>
        </authorList>
    </citation>
    <scope>NUCLEOTIDE SEQUENCE [LARGE SCALE GENOMIC DNA]</scope>
</reference>
<proteinExistence type="inferred from homology"/>
<dbReference type="EC" id="2.4.1.224" evidence="6"/>
<keyword evidence="9" id="KW-0812">Transmembrane</keyword>
<dbReference type="InterPro" id="IPR015338">
    <property type="entry name" value="GT64_dom"/>
</dbReference>
<evidence type="ECO:0000256" key="2">
    <source>
        <dbReference type="ARBA" id="ARBA00004323"/>
    </source>
</evidence>
<evidence type="ECO:0000256" key="12">
    <source>
        <dbReference type="ARBA" id="ARBA00022968"/>
    </source>
</evidence>
<comment type="similarity">
    <text evidence="5">Belongs to the glycosyltransferase 47 family.</text>
</comment>
<comment type="caution">
    <text evidence="22">The sequence shown here is derived from an EMBL/GenBank/DDBJ whole genome shotgun (WGS) entry which is preliminary data.</text>
</comment>
<evidence type="ECO:0000256" key="14">
    <source>
        <dbReference type="ARBA" id="ARBA00023034"/>
    </source>
</evidence>
<dbReference type="AlphaFoldDB" id="A0AAV2RQ88"/>
<evidence type="ECO:0000256" key="11">
    <source>
        <dbReference type="ARBA" id="ARBA00022824"/>
    </source>
</evidence>
<dbReference type="GO" id="GO:0005789">
    <property type="term" value="C:endoplasmic reticulum membrane"/>
    <property type="evidence" value="ECO:0007669"/>
    <property type="project" value="UniProtKB-SubCell"/>
</dbReference>
<keyword evidence="15" id="KW-0472">Membrane</keyword>
<feature type="domain" description="Glycosyl transferase 64" evidence="21">
    <location>
        <begin position="189"/>
        <end position="264"/>
    </location>
</feature>
<feature type="domain" description="Glycosyl transferase 64" evidence="21">
    <location>
        <begin position="436"/>
        <end position="680"/>
    </location>
</feature>
<sequence>MQFSYLLFNHFKGFSMVTLVMLCLHPLFEGKSQCLKFTFKKGIQRSILNGKTIKMVPILTAPNELWSYSGREPYEAYHLLCCIHGHGKGGRPRMFGTYRYPILEYIKVGWIIVKGETRLYCGHKKTTLNNNKNTCHIGCICMLSPLVCSQNGIDLRSPKTAAQWNDRPRPKAVNNPLFLPLIAPENMGFTAVILTYDRLESLFQTTVSKAKSINIQYKITLNIILVVWNNQKKPPPQVSMLPKINVPLKVIQTRENKLSNRFEKKLPEISNVYNSFNPFSQITSHVTGLNVVLWAELQPKKIKYLMVRGMRLFFPVLRRGLVIIMPKRYVLPFSEVLDWRIATFRIYEENLMSILDTVRNHVSNERLEEMHLQVRWFYDQYFSSMKDITLTTLKILNDRIFPFHQKTAAQWNDRPRPKAVNNPLFLPLIAPENMGFTAVILTYDRLESLFQVIQTMVQVPSLAKVLVVWNNQKKPPPQVSMLPKINVPLKVIQTRENKLSNRFYPYEEIETEAILAIDDDINMMTADEFEFGYQVWREFPDRIVGFPSRNVVWNNETHSWKYDSEWTNEVSMVLTGVAFYHKYWSYAYTTQMPGNIREWVDTHMNCEDIAMNFLVANLTGKAPIKVTPRKKFKCGECTSGDLSANEAHMVERSECVNYFAKQFGTMPLKPVEFRADPVLYMDNFPEKLKLYNHMGSL</sequence>
<dbReference type="SUPFAM" id="SSF53448">
    <property type="entry name" value="Nucleotide-diphospho-sugar transferases"/>
    <property type="match status" value="1"/>
</dbReference>
<keyword evidence="20" id="KW-0732">Signal</keyword>
<dbReference type="InterPro" id="IPR029044">
    <property type="entry name" value="Nucleotide-diphossugar_trans"/>
</dbReference>
<dbReference type="InterPro" id="IPR004263">
    <property type="entry name" value="Exostosin"/>
</dbReference>
<dbReference type="GO" id="GO:0015012">
    <property type="term" value="P:heparan sulfate proteoglycan biosynthetic process"/>
    <property type="evidence" value="ECO:0007669"/>
    <property type="project" value="UniProtKB-ARBA"/>
</dbReference>
<keyword evidence="12" id="KW-0735">Signal-anchor</keyword>
<dbReference type="Pfam" id="PF09258">
    <property type="entry name" value="Glyco_transf_64"/>
    <property type="match status" value="2"/>
</dbReference>
<keyword evidence="11" id="KW-0256">Endoplasmic reticulum</keyword>
<dbReference type="Gene3D" id="3.90.550.10">
    <property type="entry name" value="Spore Coat Polysaccharide Biosynthesis Protein SpsA, Chain A"/>
    <property type="match status" value="2"/>
</dbReference>